<reference evidence="2 3" key="2">
    <citation type="journal article" date="2013" name="Genome Biol. Evol.">
        <title>Genome sequencing of Giardia lamblia genotypes A2 and B isolates (DH and GS) and comparative analysis with the genomes of genotypes A1 and E (WB and Pig).</title>
        <authorList>
            <person name="Adam R.D."/>
            <person name="Dahlstrom E.W."/>
            <person name="Martens C.A."/>
            <person name="Bruno D.P."/>
            <person name="Barbian K.D."/>
            <person name="Ricklefs S.M."/>
            <person name="Hernandez M.M."/>
            <person name="Narla N.P."/>
            <person name="Patel R.B."/>
            <person name="Porcella S.F."/>
            <person name="Nash T.E."/>
        </authorList>
    </citation>
    <scope>NUCLEOTIDE SEQUENCE [LARGE SCALE GENOMIC DNA]</scope>
    <source>
        <strain evidence="2 3">DH</strain>
    </source>
</reference>
<comment type="caution">
    <text evidence="2">The sequence shown here is derived from an EMBL/GenBank/DDBJ whole genome shotgun (WGS) entry which is preliminary data.</text>
</comment>
<accession>V6T7A8</accession>
<evidence type="ECO:0000313" key="2">
    <source>
        <dbReference type="EMBL" id="ESU34768.1"/>
    </source>
</evidence>
<gene>
    <name evidence="2" type="ORF">DHA2_154200</name>
</gene>
<sequence length="506" mass="55912">MLVLLLVSAILSCEMNTPFTEEPKYGMGVRFTRRGLEKFCQKGYSIIPDFLRQMPPFSLPEIAVGPLKLTLSNVRPRAVRVSTMKVYLQDNNFVKMEARDGLMQISMRLNATIIRINGTVDCTFTLKDFGADISLRLGDDPTCPYHFGLSEISNVVYSSGLDIDAIGLDKNNRIDSTLAAVIQGMAPTLETLVKDTVLQLLLDTIFKSIKQSMLNLPLVVQIDDDYLTDQRYINGINVVDNKIVADQGGFSMIVAIPDWSVRALYPNKITSPPPKTVYTDRDYEFYVDRESVNSYLYAWHVAYDKFKADGLTVPYSTIRAQNIPGLAEALVEAGLLNNVNDLGLGVTLTLSVSPSKDTAPHIPWIGAAALPVNLTGALSVTASKSSGQTPVTLANLEGDVLFSSALKLKKFTYGFNNDQVRAYVELLGVYDIATKKHSEGMNDPVPLLKRLLLDKYLPLVNPILAETGVALMNGNFIDYATVDVIYLCSEDRVLFVADIEKNQYFA</sequence>
<protein>
    <recommendedName>
        <fullName evidence="4">Lipid-binding serum glycoprotein C-terminal domain-containing protein</fullName>
    </recommendedName>
</protein>
<dbReference type="Gene3D" id="3.15.20.10">
    <property type="entry name" value="Bactericidal permeability-increasing protein, domain 2"/>
    <property type="match status" value="1"/>
</dbReference>
<evidence type="ECO:0008006" key="4">
    <source>
        <dbReference type="Google" id="ProtNLM"/>
    </source>
</evidence>
<dbReference type="VEuPathDB" id="GiardiaDB:QR46_4534"/>
<dbReference type="Proteomes" id="UP000018320">
    <property type="component" value="Unassembled WGS sequence"/>
</dbReference>
<evidence type="ECO:0000256" key="1">
    <source>
        <dbReference type="SAM" id="SignalP"/>
    </source>
</evidence>
<dbReference type="VEuPathDB" id="GiardiaDB:DHA2_154200"/>
<reference evidence="3" key="1">
    <citation type="submission" date="2012-02" db="EMBL/GenBank/DDBJ databases">
        <title>Genome sequencing of Giardia lamblia Genotypes A2 and B isolates (DH and GS) and comparative analysis with the genomes of Genotypes A1 and E (WB and Pig).</title>
        <authorList>
            <person name="Adam R."/>
            <person name="Dahlstrom E."/>
            <person name="Martens C."/>
            <person name="Bruno D."/>
            <person name="Barbian K."/>
            <person name="Porcella S.F."/>
            <person name="Nash T."/>
        </authorList>
    </citation>
    <scope>NUCLEOTIDE SEQUENCE</scope>
    <source>
        <strain evidence="3">DH</strain>
    </source>
</reference>
<evidence type="ECO:0000313" key="3">
    <source>
        <dbReference type="Proteomes" id="UP000018320"/>
    </source>
</evidence>
<dbReference type="AlphaFoldDB" id="V6T7A8"/>
<dbReference type="InterPro" id="IPR017943">
    <property type="entry name" value="Bactericidal_perm-incr_a/b_dom"/>
</dbReference>
<feature type="chain" id="PRO_5012565282" description="Lipid-binding serum glycoprotein C-terminal domain-containing protein" evidence="1">
    <location>
        <begin position="16"/>
        <end position="506"/>
    </location>
</feature>
<dbReference type="VEuPathDB" id="GiardiaDB:GL50581_1015"/>
<name>V6T7A8_GIAIN</name>
<keyword evidence="1" id="KW-0732">Signal</keyword>
<dbReference type="GO" id="GO:0008289">
    <property type="term" value="F:lipid binding"/>
    <property type="evidence" value="ECO:0007669"/>
    <property type="project" value="InterPro"/>
</dbReference>
<dbReference type="VEuPathDB" id="GiardiaDB:GL50803_00112938"/>
<dbReference type="Gene3D" id="3.15.10.10">
    <property type="entry name" value="Bactericidal permeability-increasing protein, domain 1"/>
    <property type="match status" value="1"/>
</dbReference>
<feature type="signal peptide" evidence="1">
    <location>
        <begin position="1"/>
        <end position="15"/>
    </location>
</feature>
<proteinExistence type="predicted"/>
<dbReference type="EMBL" id="AHGT01000156">
    <property type="protein sequence ID" value="ESU34768.1"/>
    <property type="molecule type" value="Genomic_DNA"/>
</dbReference>
<organism evidence="2 3">
    <name type="scientific">Giardia intestinalis</name>
    <name type="common">Giardia lamblia</name>
    <dbReference type="NCBI Taxonomy" id="5741"/>
    <lineage>
        <taxon>Eukaryota</taxon>
        <taxon>Metamonada</taxon>
        <taxon>Diplomonadida</taxon>
        <taxon>Hexamitidae</taxon>
        <taxon>Giardiinae</taxon>
        <taxon>Giardia</taxon>
    </lineage>
</organism>
<dbReference type="SUPFAM" id="SSF55394">
    <property type="entry name" value="Bactericidal permeability-increasing protein, BPI"/>
    <property type="match status" value="1"/>
</dbReference>